<evidence type="ECO:0000313" key="2">
    <source>
        <dbReference type="Proteomes" id="UP000236268"/>
    </source>
</evidence>
<dbReference type="Pfam" id="PF10109">
    <property type="entry name" value="Phage_TAC_7"/>
    <property type="match status" value="1"/>
</dbReference>
<dbReference type="RefSeq" id="WP_103041715.1">
    <property type="nucleotide sequence ID" value="NZ_POWG01000068.1"/>
</dbReference>
<gene>
    <name evidence="1" type="ORF">C1S70_31420</name>
</gene>
<accession>A0A2K1FR04</accession>
<organism evidence="1 2">
    <name type="scientific">Azospirillum argentinense</name>
    <dbReference type="NCBI Taxonomy" id="2970906"/>
    <lineage>
        <taxon>Bacteria</taxon>
        <taxon>Pseudomonadati</taxon>
        <taxon>Pseudomonadota</taxon>
        <taxon>Alphaproteobacteria</taxon>
        <taxon>Rhodospirillales</taxon>
        <taxon>Azospirillaceae</taxon>
        <taxon>Azospirillum</taxon>
    </lineage>
</organism>
<evidence type="ECO:0000313" key="1">
    <source>
        <dbReference type="EMBL" id="PNQ94968.1"/>
    </source>
</evidence>
<geneLocation type="plasmid" evidence="1">
    <name>p47unnamed</name>
</geneLocation>
<reference evidence="1 2" key="1">
    <citation type="submission" date="2018-01" db="EMBL/GenBank/DDBJ databases">
        <title>Whole genome sequence of Azospirillum brasilense REC3 isolated from strawberry roots.</title>
        <authorList>
            <person name="Fontana C.A."/>
            <person name="Salazar S.M."/>
            <person name="Bassi D."/>
            <person name="Puglisi E."/>
            <person name="Lovaisa N.C."/>
            <person name="Toffoli L.M."/>
            <person name="Pedraza R."/>
            <person name="Cocconcelli P.S."/>
        </authorList>
    </citation>
    <scope>NUCLEOTIDE SEQUENCE [LARGE SCALE GENOMIC DNA]</scope>
    <source>
        <strain evidence="1 2">REC3</strain>
        <plasmid evidence="1">p47unnamed</plasmid>
    </source>
</reference>
<comment type="caution">
    <text evidence="1">The sequence shown here is derived from an EMBL/GenBank/DDBJ whole genome shotgun (WGS) entry which is preliminary data.</text>
</comment>
<proteinExistence type="predicted"/>
<dbReference type="EMBL" id="POWG01000068">
    <property type="protein sequence ID" value="PNQ94968.1"/>
    <property type="molecule type" value="Genomic_DNA"/>
</dbReference>
<dbReference type="InterPro" id="IPR019289">
    <property type="entry name" value="Phage_tail_E/E"/>
</dbReference>
<name>A0A2K1FR04_9PROT</name>
<keyword evidence="1" id="KW-0614">Plasmid</keyword>
<sequence length="102" mass="10843">MSDNTVILKKPIQAHGDEVTTLTFREPNGDDVMTCGYPLQMHSDGSAVPIAGVVGKYISRLANIPASSVKTLSVTDFQNCMMVVLPFFTGAAESNPDPVNGD</sequence>
<protein>
    <submittedName>
        <fullName evidence="1">Phage tail assembly protein</fullName>
    </submittedName>
</protein>
<dbReference type="Proteomes" id="UP000236268">
    <property type="component" value="Unassembled WGS sequence"/>
</dbReference>
<dbReference type="AlphaFoldDB" id="A0A2K1FR04"/>